<dbReference type="EnsemblMetazoa" id="CLYHEMT008946.2">
    <property type="protein sequence ID" value="CLYHEMP008946.2"/>
    <property type="gene ID" value="CLYHEMG008946"/>
</dbReference>
<dbReference type="SUPFAM" id="SSF63748">
    <property type="entry name" value="Tudor/PWWP/MBT"/>
    <property type="match status" value="7"/>
</dbReference>
<dbReference type="Proteomes" id="UP000594262">
    <property type="component" value="Unplaced"/>
</dbReference>
<dbReference type="Pfam" id="PF00567">
    <property type="entry name" value="TUDOR"/>
    <property type="match status" value="6"/>
</dbReference>
<evidence type="ECO:0000259" key="1">
    <source>
        <dbReference type="PROSITE" id="PS50304"/>
    </source>
</evidence>
<evidence type="ECO:0000313" key="2">
    <source>
        <dbReference type="EnsemblMetazoa" id="CLYHEMP008946.2"/>
    </source>
</evidence>
<accession>A0A7M5VDS2</accession>
<dbReference type="CDD" id="cd20379">
    <property type="entry name" value="Tudor_dTUD-like"/>
    <property type="match status" value="1"/>
</dbReference>
<dbReference type="FunFam" id="2.30.30.140:FF:000018">
    <property type="entry name" value="Serine/threonine-protein kinase 31"/>
    <property type="match status" value="2"/>
</dbReference>
<dbReference type="PROSITE" id="PS50304">
    <property type="entry name" value="TUDOR"/>
    <property type="match status" value="6"/>
</dbReference>
<dbReference type="InterPro" id="IPR002999">
    <property type="entry name" value="Tudor"/>
</dbReference>
<dbReference type="SMART" id="SM00333">
    <property type="entry name" value="TUDOR"/>
    <property type="match status" value="7"/>
</dbReference>
<protein>
    <recommendedName>
        <fullName evidence="1">Tudor domain-containing protein</fullName>
    </recommendedName>
</protein>
<dbReference type="PANTHER" id="PTHR22948">
    <property type="entry name" value="TUDOR DOMAIN CONTAINING PROTEIN"/>
    <property type="match status" value="1"/>
</dbReference>
<name>A0A7M5VDS2_9CNID</name>
<feature type="domain" description="Tudor" evidence="1">
    <location>
        <begin position="1253"/>
        <end position="1310"/>
    </location>
</feature>
<dbReference type="PANTHER" id="PTHR22948:SF29">
    <property type="entry name" value="FI02030P-RELATED"/>
    <property type="match status" value="1"/>
</dbReference>
<dbReference type="OrthoDB" id="341421at2759"/>
<evidence type="ECO:0000313" key="3">
    <source>
        <dbReference type="Proteomes" id="UP000594262"/>
    </source>
</evidence>
<proteinExistence type="predicted"/>
<dbReference type="Gene3D" id="2.30.30.140">
    <property type="match status" value="7"/>
</dbReference>
<dbReference type="InterPro" id="IPR050621">
    <property type="entry name" value="Tudor_domain_containing"/>
</dbReference>
<feature type="domain" description="Tudor" evidence="1">
    <location>
        <begin position="148"/>
        <end position="206"/>
    </location>
</feature>
<feature type="domain" description="Tudor" evidence="1">
    <location>
        <begin position="594"/>
        <end position="652"/>
    </location>
</feature>
<feature type="domain" description="Tudor" evidence="1">
    <location>
        <begin position="1441"/>
        <end position="1498"/>
    </location>
</feature>
<keyword evidence="3" id="KW-1185">Reference proteome</keyword>
<sequence length="1575" mass="176183">MSVTLTLILQRAWNISSPPWLINKLHLKLKYLWIKTTHLKHTFIKMEVNDHVNDLLYSLFALEEESVAETQPPASQPTPQAPVVKAQPSLPANLSYQSPIVTKKEVAYCMQACSSTLLKVQLQKYEDQLNALMEKLSTEAPNCQAVSSTNVGTPCLAVFTEDEGWYRAEITKSNGDNATVSFVDYGNTQDCKVSSLKSPSSEMVQLPRTCIDCILHDVSATDIDSSKSLEHLKSTLVDQQVTLEVKVSLDKNNSLEAYVYQDGSDDHVNDLLYSLFALEGSEETEPFIETQPSEVVPVVDEQPKQEPAKSPGSQITQGTSIAYPEIILENNYSAVCYVIDDATHLRCQLTQFQGQIDQMMVHIANSVGEYPPLEACEEGKVCVAKYAADGGWYRARIAKKDDQGAHVYFVDFGNIEVIPESDLKAIPIECTALPQTCITVQLNDVHPEDLDTNAAKAWLVEQLLERVVRLEVKNKEGVDVISANVYSEGRDHHVNDQLYEMFALEEDVVIEETVSETQSVSEIQSEAPIPTPVEPVKSTVIQPNLSVGEKLPAICYLVESATVLKCQLSSYASNVDEIMNTLSVAGLSLPPQGSVAVGTLCAAQYALDKEWYRVGILEVNGSSVKVEFIDYGSVETIESTDLRSLPENLKSTPQACLTVHLHDVHTDDIDTKATKEFLETTYNEQEVDLEIIELMELPAVSANVYAKGNTEQHINDCIYERFAMEEAGTEDSGISVGGADIVEEPKLEDDVVYKVKCLRVGEEFNLHCQLLDYIDVLKKFLNEVNEEGKIIPCRANVQVGSFYFVQAADDKKWKRVQLVKAEESQAIVHFIDEATQDSVSVNQVFMRSKGFISKGPPQTTIEVKLRDLNHSNIRKNALNEWLSNNVIDQTLNLADVSCKETTIEANVFFEDVKSSINNQISELFSISGEVTLIDETISTLESTTQSELCPEIKDFTQTSINDSEISGIEPLSSTLNNTISTSKTSAPFPKAQLDAFEKVLCTYVGSSQAVSFQLLKYETVLNVITELLVDAPAETINEDVIRVGMACIARSVEDGNWYRGEIISIDLQGYGVLFIDFGNREVVPAANLREVFDVRFMQPATCVTCKLAKTLSLDEEKTKEWLEDNCIDEMFHASFTDPASASPSATITFVDKIGIASVNDILQTQFSSGAELTLDEKPPHKIEYIKGIEVETTIDQHDLKWMVPRTGSYEKVVCASLLGHNMLNFQLVRLQKKLDKLMSDIANGLDDLKGPRFLEKNSPCIAQFTDLQWYRARIRQPHDGYATVEFVDYGNVDEVIVEDIRGIRSEYLNEPVFCLKCRLHDVEIPLENQESAEEYLNKTVVEDAPEVFIRIVQYHPDTQIADVVLIQEGHDINEFFRMSYGSVDSILRDCDVRLFDKVKIAIPSTQNLSSFWCMLHESSDERERMMKEMNEKCPSLEPVVDVQVDQKCCALSQDGNWYRATVEEIVESKAKVLMVDVGFSEKVELTALRPITPKFLMLPVQGFMASFFNLRPLNDGWSDEAVEFFNTICKDEVLTATILNYTDQIRSVALSKSNEDQVYELLSNRKFAVAKSPQI</sequence>
<feature type="domain" description="Tudor" evidence="1">
    <location>
        <begin position="1040"/>
        <end position="1098"/>
    </location>
</feature>
<dbReference type="InterPro" id="IPR035437">
    <property type="entry name" value="SNase_OB-fold_sf"/>
</dbReference>
<dbReference type="Gene3D" id="2.40.50.90">
    <property type="match status" value="5"/>
</dbReference>
<feature type="domain" description="Tudor" evidence="1">
    <location>
        <begin position="375"/>
        <end position="433"/>
    </location>
</feature>
<organism evidence="2 3">
    <name type="scientific">Clytia hemisphaerica</name>
    <dbReference type="NCBI Taxonomy" id="252671"/>
    <lineage>
        <taxon>Eukaryota</taxon>
        <taxon>Metazoa</taxon>
        <taxon>Cnidaria</taxon>
        <taxon>Hydrozoa</taxon>
        <taxon>Hydroidolina</taxon>
        <taxon>Leptothecata</taxon>
        <taxon>Obeliida</taxon>
        <taxon>Clytiidae</taxon>
        <taxon>Clytia</taxon>
    </lineage>
</organism>
<reference evidence="2" key="1">
    <citation type="submission" date="2021-01" db="UniProtKB">
        <authorList>
            <consortium name="EnsemblMetazoa"/>
        </authorList>
    </citation>
    <scope>IDENTIFICATION</scope>
</reference>